<reference evidence="12" key="1">
    <citation type="submission" date="2017-11" db="EMBL/GenBank/DDBJ databases">
        <title>Complete Genome Sequence of Kyrpidia sp. Strain EA-1, a thermophilic, hydrogen-oxidizing Bacterium, isolated from the Azores.</title>
        <authorList>
            <person name="Reiner J.E."/>
            <person name="Lapp C.J."/>
            <person name="Bunk B."/>
            <person name="Gescher J."/>
        </authorList>
    </citation>
    <scope>NUCLEOTIDE SEQUENCE [LARGE SCALE GENOMIC DNA]</scope>
    <source>
        <strain evidence="12">EA-1</strain>
    </source>
</reference>
<dbReference type="AlphaFoldDB" id="A0A2K8N644"/>
<comment type="function">
    <text evidence="7">Catalyzes the anaerobic formation of alpha-ketobutyrate and ammonia from threonine in a two-step reaction. The first step involved a dehydration of threonine and a production of enamine intermediates (aminocrotonate), which tautomerizes to its imine form (iminobutyrate). Both intermediates are unstable and short-lived. The second step is the nonenzymatic hydrolysis of the enamine/imine intermediates to form 2-ketobutyrate and free ammonia. In the low water environment of the cell, the second step is accelerated by RidA.</text>
</comment>
<sequence length="401" mass="42546">MLSLSDIQEARQTLGDIARKTPLHLTHTFSRLAGCEVWLKLENLQKTGSFKIRGSYNKIRRLSEDAKKHGVIAASAGNHAQGVAYAAARAGIPSTVVMPEGAALSKIKATTDYGARVLLHGADYDAAQTFAQQYREETGAVFVHAFDDPDIVAGQGTVGLEILEQCPDLEAIVVPVGGGGLIAGIALAAKSIKPTIQIYGVEAEGAASMKASLKAGTPVGLYSANTLADGIAVKKPGRLTLRMVQAYVDDVIVVSDVEIARTMLLLLERYKLLVEGSGAAAPAALLFHKLPLAGKKVAAVVSGGNVDGTVLSRILQYGLAEAGRYVRLQTVIPDRPGALQGLLSVIAELRANVLTVSHRRMGPSIPPGFTEVELELETRDPDHVGHVERTLQEKGYQVVLR</sequence>
<evidence type="ECO:0000256" key="1">
    <source>
        <dbReference type="ARBA" id="ARBA00001274"/>
    </source>
</evidence>
<organism evidence="10 12">
    <name type="scientific">Kyrpidia spormannii</name>
    <dbReference type="NCBI Taxonomy" id="2055160"/>
    <lineage>
        <taxon>Bacteria</taxon>
        <taxon>Bacillati</taxon>
        <taxon>Bacillota</taxon>
        <taxon>Bacilli</taxon>
        <taxon>Bacillales</taxon>
        <taxon>Alicyclobacillaceae</taxon>
        <taxon>Kyrpidia</taxon>
    </lineage>
</organism>
<dbReference type="GO" id="GO:0003941">
    <property type="term" value="F:L-serine ammonia-lyase activity"/>
    <property type="evidence" value="ECO:0007669"/>
    <property type="project" value="TreeGrafter"/>
</dbReference>
<dbReference type="InterPro" id="IPR002912">
    <property type="entry name" value="ACT_dom"/>
</dbReference>
<dbReference type="CDD" id="cd04886">
    <property type="entry name" value="ACT_ThrD-II-like"/>
    <property type="match status" value="1"/>
</dbReference>
<evidence type="ECO:0000256" key="7">
    <source>
        <dbReference type="ARBA" id="ARBA00025527"/>
    </source>
</evidence>
<dbReference type="Pfam" id="PF00291">
    <property type="entry name" value="PALP"/>
    <property type="match status" value="1"/>
</dbReference>
<comment type="similarity">
    <text evidence="3">Belongs to the serine/threonine dehydratase family.</text>
</comment>
<evidence type="ECO:0000256" key="2">
    <source>
        <dbReference type="ARBA" id="ARBA00001933"/>
    </source>
</evidence>
<keyword evidence="12" id="KW-1185">Reference proteome</keyword>
<dbReference type="GO" id="GO:0004794">
    <property type="term" value="F:threonine deaminase activity"/>
    <property type="evidence" value="ECO:0007669"/>
    <property type="project" value="UniProtKB-EC"/>
</dbReference>
<dbReference type="EMBL" id="LR792683">
    <property type="protein sequence ID" value="CAB3391729.1"/>
    <property type="molecule type" value="Genomic_DNA"/>
</dbReference>
<dbReference type="PANTHER" id="PTHR48078">
    <property type="entry name" value="THREONINE DEHYDRATASE, MITOCHONDRIAL-RELATED"/>
    <property type="match status" value="1"/>
</dbReference>
<evidence type="ECO:0000313" key="11">
    <source>
        <dbReference type="EMBL" id="CAB3391729.1"/>
    </source>
</evidence>
<dbReference type="NCBIfam" id="TIGR01127">
    <property type="entry name" value="ilvA_1Cterm"/>
    <property type="match status" value="1"/>
</dbReference>
<dbReference type="CDD" id="cd01562">
    <property type="entry name" value="Thr-dehyd"/>
    <property type="match status" value="1"/>
</dbReference>
<dbReference type="FunFam" id="3.40.50.1100:FF:000007">
    <property type="entry name" value="L-threonine dehydratase catabolic TdcB"/>
    <property type="match status" value="1"/>
</dbReference>
<dbReference type="Proteomes" id="UP000502196">
    <property type="component" value="Chromosome"/>
</dbReference>
<proteinExistence type="inferred from homology"/>
<dbReference type="GO" id="GO:0009097">
    <property type="term" value="P:isoleucine biosynthetic process"/>
    <property type="evidence" value="ECO:0007669"/>
    <property type="project" value="TreeGrafter"/>
</dbReference>
<comment type="catalytic activity">
    <reaction evidence="1">
        <text>L-threonine = 2-oxobutanoate + NH4(+)</text>
        <dbReference type="Rhea" id="RHEA:22108"/>
        <dbReference type="ChEBI" id="CHEBI:16763"/>
        <dbReference type="ChEBI" id="CHEBI:28938"/>
        <dbReference type="ChEBI" id="CHEBI:57926"/>
        <dbReference type="EC" id="4.3.1.19"/>
    </reaction>
</comment>
<dbReference type="RefSeq" id="WP_100667104.1">
    <property type="nucleotide sequence ID" value="NZ_CP024955.1"/>
</dbReference>
<reference evidence="10" key="2">
    <citation type="journal article" date="2018" name="Genome Announc.">
        <title>Complete Genome Sequence of Kyrpidia sp. Strain EA-1, a Thermophilic Knallgas Bacterium, Isolated from the Azores.</title>
        <authorList>
            <person name="Reiner J.E."/>
            <person name="Lapp C.J."/>
            <person name="Bunk B."/>
            <person name="Sproer C."/>
            <person name="Overmann J."/>
            <person name="Gescher J."/>
        </authorList>
    </citation>
    <scope>NUCLEOTIDE SEQUENCE</scope>
    <source>
        <strain evidence="10">EA-1</strain>
    </source>
</reference>
<dbReference type="OrthoDB" id="9811476at2"/>
<accession>A0A2K8N644</accession>
<dbReference type="GO" id="GO:0006567">
    <property type="term" value="P:L-threonine catabolic process"/>
    <property type="evidence" value="ECO:0007669"/>
    <property type="project" value="InterPro"/>
</dbReference>
<reference evidence="11 13" key="3">
    <citation type="submission" date="2020-04" db="EMBL/GenBank/DDBJ databases">
        <authorList>
            <person name="Hogendoorn C."/>
        </authorList>
    </citation>
    <scope>NUCLEOTIDE SEQUENCE [LARGE SCALE GENOMIC DNA]</scope>
    <source>
        <strain evidence="11">COOX1</strain>
    </source>
</reference>
<keyword evidence="5" id="KW-0663">Pyridoxal phosphate</keyword>
<feature type="domain" description="ACT" evidence="9">
    <location>
        <begin position="327"/>
        <end position="401"/>
    </location>
</feature>
<dbReference type="FunFam" id="3.40.50.1100:FF:000005">
    <property type="entry name" value="Threonine dehydratase catabolic"/>
    <property type="match status" value="1"/>
</dbReference>
<evidence type="ECO:0000313" key="10">
    <source>
        <dbReference type="EMBL" id="ATY84277.1"/>
    </source>
</evidence>
<dbReference type="EMBL" id="CP024955">
    <property type="protein sequence ID" value="ATY84277.1"/>
    <property type="molecule type" value="Genomic_DNA"/>
</dbReference>
<keyword evidence="6 10" id="KW-0456">Lyase</keyword>
<dbReference type="KEGG" id="kyr:CVV65_04355"/>
<evidence type="ECO:0000256" key="6">
    <source>
        <dbReference type="ARBA" id="ARBA00023239"/>
    </source>
</evidence>
<evidence type="ECO:0000256" key="3">
    <source>
        <dbReference type="ARBA" id="ARBA00010869"/>
    </source>
</evidence>
<dbReference type="PROSITE" id="PS51671">
    <property type="entry name" value="ACT"/>
    <property type="match status" value="1"/>
</dbReference>
<dbReference type="Gene3D" id="3.40.50.1100">
    <property type="match status" value="2"/>
</dbReference>
<evidence type="ECO:0000256" key="8">
    <source>
        <dbReference type="ARBA" id="ARBA00031427"/>
    </source>
</evidence>
<dbReference type="InterPro" id="IPR001926">
    <property type="entry name" value="TrpB-like_PALP"/>
</dbReference>
<dbReference type="InterPro" id="IPR044561">
    <property type="entry name" value="ACT_ThrD-II-like"/>
</dbReference>
<dbReference type="EC" id="4.3.1.19" evidence="4"/>
<comment type="cofactor">
    <cofactor evidence="2">
        <name>pyridoxal 5'-phosphate</name>
        <dbReference type="ChEBI" id="CHEBI:597326"/>
    </cofactor>
</comment>
<evidence type="ECO:0000313" key="12">
    <source>
        <dbReference type="Proteomes" id="UP000231932"/>
    </source>
</evidence>
<evidence type="ECO:0000256" key="5">
    <source>
        <dbReference type="ARBA" id="ARBA00022898"/>
    </source>
</evidence>
<name>A0A2K8N644_9BACL</name>
<dbReference type="GO" id="GO:0006565">
    <property type="term" value="P:L-serine catabolic process"/>
    <property type="evidence" value="ECO:0007669"/>
    <property type="project" value="TreeGrafter"/>
</dbReference>
<protein>
    <recommendedName>
        <fullName evidence="4">threonine ammonia-lyase</fullName>
        <ecNumber evidence="4">4.3.1.19</ecNumber>
    </recommendedName>
    <alternativeName>
        <fullName evidence="8">Threonine deaminase</fullName>
    </alternativeName>
</protein>
<dbReference type="InterPro" id="IPR050147">
    <property type="entry name" value="Ser/Thr_Dehydratase"/>
</dbReference>
<gene>
    <name evidence="11" type="primary">tdcB</name>
    <name evidence="11" type="ORF">COOX1_1056</name>
    <name evidence="10" type="ORF">CVV65_04355</name>
</gene>
<dbReference type="PANTHER" id="PTHR48078:SF6">
    <property type="entry name" value="L-THREONINE DEHYDRATASE CATABOLIC TDCB"/>
    <property type="match status" value="1"/>
</dbReference>
<evidence type="ECO:0000259" key="9">
    <source>
        <dbReference type="PROSITE" id="PS51671"/>
    </source>
</evidence>
<dbReference type="InterPro" id="IPR005789">
    <property type="entry name" value="Thr_deHydtase_catblc"/>
</dbReference>
<dbReference type="SUPFAM" id="SSF53686">
    <property type="entry name" value="Tryptophan synthase beta subunit-like PLP-dependent enzymes"/>
    <property type="match status" value="1"/>
</dbReference>
<dbReference type="Proteomes" id="UP000231932">
    <property type="component" value="Chromosome"/>
</dbReference>
<evidence type="ECO:0000313" key="13">
    <source>
        <dbReference type="Proteomes" id="UP000502196"/>
    </source>
</evidence>
<dbReference type="InterPro" id="IPR036052">
    <property type="entry name" value="TrpB-like_PALP_sf"/>
</dbReference>
<evidence type="ECO:0000256" key="4">
    <source>
        <dbReference type="ARBA" id="ARBA00012096"/>
    </source>
</evidence>